<dbReference type="InterPro" id="IPR000515">
    <property type="entry name" value="MetI-like"/>
</dbReference>
<feature type="transmembrane region" description="Helical" evidence="10">
    <location>
        <begin position="195"/>
        <end position="216"/>
    </location>
</feature>
<dbReference type="PANTHER" id="PTHR42922">
    <property type="entry name" value="PHOSPHATE TRANSPORT SYSTEM PERMEASE PROTEIN PSTA"/>
    <property type="match status" value="1"/>
</dbReference>
<feature type="transmembrane region" description="Helical" evidence="10">
    <location>
        <begin position="12"/>
        <end position="36"/>
    </location>
</feature>
<evidence type="ECO:0000256" key="5">
    <source>
        <dbReference type="ARBA" id="ARBA00022475"/>
    </source>
</evidence>
<keyword evidence="6" id="KW-0592">Phosphate transport</keyword>
<evidence type="ECO:0000256" key="10">
    <source>
        <dbReference type="RuleBase" id="RU363043"/>
    </source>
</evidence>
<evidence type="ECO:0000259" key="11">
    <source>
        <dbReference type="PROSITE" id="PS50928"/>
    </source>
</evidence>
<evidence type="ECO:0000256" key="2">
    <source>
        <dbReference type="ARBA" id="ARBA00007069"/>
    </source>
</evidence>
<keyword evidence="13" id="KW-1185">Reference proteome</keyword>
<evidence type="ECO:0000313" key="13">
    <source>
        <dbReference type="Proteomes" id="UP001560573"/>
    </source>
</evidence>
<keyword evidence="4" id="KW-0813">Transport</keyword>
<keyword evidence="9 10" id="KW-0472">Membrane</keyword>
<keyword evidence="5 10" id="KW-1003">Cell membrane</keyword>
<evidence type="ECO:0000256" key="7">
    <source>
        <dbReference type="ARBA" id="ARBA00022692"/>
    </source>
</evidence>
<comment type="subcellular location">
    <subcellularLocation>
        <location evidence="1 10">Cell membrane</location>
        <topology evidence="1 10">Multi-pass membrane protein</topology>
    </subcellularLocation>
</comment>
<evidence type="ECO:0000256" key="6">
    <source>
        <dbReference type="ARBA" id="ARBA00022592"/>
    </source>
</evidence>
<feature type="transmembrane region" description="Helical" evidence="10">
    <location>
        <begin position="254"/>
        <end position="275"/>
    </location>
</feature>
<keyword evidence="8 10" id="KW-1133">Transmembrane helix</keyword>
<evidence type="ECO:0000256" key="3">
    <source>
        <dbReference type="ARBA" id="ARBA00016864"/>
    </source>
</evidence>
<dbReference type="NCBIfam" id="TIGR00974">
    <property type="entry name" value="3a0107s02c"/>
    <property type="match status" value="1"/>
</dbReference>
<comment type="caution">
    <text evidence="12">The sequence shown here is derived from an EMBL/GenBank/DDBJ whole genome shotgun (WGS) entry which is preliminary data.</text>
</comment>
<proteinExistence type="inferred from homology"/>
<reference evidence="12 13" key="1">
    <citation type="submission" date="2023-07" db="EMBL/GenBank/DDBJ databases">
        <authorList>
            <person name="Lian W.-H."/>
        </authorList>
    </citation>
    <scope>NUCLEOTIDE SEQUENCE [LARGE SCALE GENOMIC DNA]</scope>
    <source>
        <strain evidence="12 13">SYSU DXS3180</strain>
    </source>
</reference>
<keyword evidence="7 10" id="KW-0812">Transmembrane</keyword>
<name>A0ABV3ZNU1_9BACT</name>
<evidence type="ECO:0000256" key="4">
    <source>
        <dbReference type="ARBA" id="ARBA00022448"/>
    </source>
</evidence>
<dbReference type="PANTHER" id="PTHR42922:SF1">
    <property type="entry name" value="PHOSPHATE TRANSPORT SYSTEM PERMEASE PROTEIN PSTA"/>
    <property type="match status" value="1"/>
</dbReference>
<dbReference type="InterPro" id="IPR051408">
    <property type="entry name" value="Phosphate_transprt_permease"/>
</dbReference>
<dbReference type="Gene3D" id="1.10.3720.10">
    <property type="entry name" value="MetI-like"/>
    <property type="match status" value="1"/>
</dbReference>
<evidence type="ECO:0000313" key="12">
    <source>
        <dbReference type="EMBL" id="MEX6691200.1"/>
    </source>
</evidence>
<dbReference type="Pfam" id="PF00528">
    <property type="entry name" value="BPD_transp_1"/>
    <property type="match status" value="1"/>
</dbReference>
<feature type="transmembrane region" description="Helical" evidence="10">
    <location>
        <begin position="109"/>
        <end position="133"/>
    </location>
</feature>
<evidence type="ECO:0000256" key="1">
    <source>
        <dbReference type="ARBA" id="ARBA00004651"/>
    </source>
</evidence>
<organism evidence="12 13">
    <name type="scientific">Danxiaibacter flavus</name>
    <dbReference type="NCBI Taxonomy" id="3049108"/>
    <lineage>
        <taxon>Bacteria</taxon>
        <taxon>Pseudomonadati</taxon>
        <taxon>Bacteroidota</taxon>
        <taxon>Chitinophagia</taxon>
        <taxon>Chitinophagales</taxon>
        <taxon>Chitinophagaceae</taxon>
        <taxon>Danxiaibacter</taxon>
    </lineage>
</organism>
<accession>A0ABV3ZNU1</accession>
<gene>
    <name evidence="12" type="primary">pstA</name>
    <name evidence="12" type="ORF">QTN47_27065</name>
</gene>
<comment type="similarity">
    <text evidence="2 10">Belongs to the binding-protein-dependent transport system permease family. CysTW subfamily.</text>
</comment>
<protein>
    <recommendedName>
        <fullName evidence="3 10">Phosphate transport system permease protein PstA</fullName>
    </recommendedName>
</protein>
<feature type="transmembrane region" description="Helical" evidence="10">
    <location>
        <begin position="139"/>
        <end position="158"/>
    </location>
</feature>
<dbReference type="CDD" id="cd06261">
    <property type="entry name" value="TM_PBP2"/>
    <property type="match status" value="1"/>
</dbReference>
<dbReference type="EMBL" id="JAULBC010000014">
    <property type="protein sequence ID" value="MEX6691200.1"/>
    <property type="molecule type" value="Genomic_DNA"/>
</dbReference>
<dbReference type="RefSeq" id="WP_369332616.1">
    <property type="nucleotide sequence ID" value="NZ_JAULBC010000014.1"/>
</dbReference>
<evidence type="ECO:0000256" key="9">
    <source>
        <dbReference type="ARBA" id="ARBA00023136"/>
    </source>
</evidence>
<dbReference type="Proteomes" id="UP001560573">
    <property type="component" value="Unassembled WGS sequence"/>
</dbReference>
<dbReference type="SUPFAM" id="SSF161098">
    <property type="entry name" value="MetI-like"/>
    <property type="match status" value="1"/>
</dbReference>
<evidence type="ECO:0000256" key="8">
    <source>
        <dbReference type="ARBA" id="ARBA00022989"/>
    </source>
</evidence>
<dbReference type="InterPro" id="IPR005672">
    <property type="entry name" value="Phosphate_PstA"/>
</dbReference>
<dbReference type="PROSITE" id="PS50928">
    <property type="entry name" value="ABC_TM1"/>
    <property type="match status" value="1"/>
</dbReference>
<sequence>MRKGKKRFEEKMFRYLSAGITLFIVFLLLHIIWSIASKGFAALSWQMITDEPKGGFYFGKEGGILNAIAGSFYLAVAATILSFAISLPVALFINVYLRKYPRRANAIRFFLDVLWGIPSIVYGAFAFTIMMFAGLRTSLIAGIITVAVMIAPIMIRAMDEVLKTIPIGLQEAAYALGATKTETAFHIFLRKALPAFATAILLAFGRGIGDAASVLFTTGFTDYVPSSIQEPAATLPLAIFFQLGSPVKEVQSRAYAAALLLTIIILVVSVLTRLLNRHTRQS</sequence>
<feature type="domain" description="ABC transmembrane type-1" evidence="11">
    <location>
        <begin position="68"/>
        <end position="272"/>
    </location>
</feature>
<feature type="transmembrane region" description="Helical" evidence="10">
    <location>
        <begin position="72"/>
        <end position="97"/>
    </location>
</feature>
<dbReference type="InterPro" id="IPR035906">
    <property type="entry name" value="MetI-like_sf"/>
</dbReference>